<dbReference type="AlphaFoldDB" id="A0A851FR58"/>
<dbReference type="EMBL" id="WEKX01022098">
    <property type="protein sequence ID" value="NWI94623.1"/>
    <property type="molecule type" value="Genomic_DNA"/>
</dbReference>
<dbReference type="InterPro" id="IPR001791">
    <property type="entry name" value="Laminin_G"/>
</dbReference>
<dbReference type="Gene3D" id="2.60.120.200">
    <property type="match status" value="1"/>
</dbReference>
<protein>
    <submittedName>
        <fullName evidence="2">PGBM protein</fullName>
    </submittedName>
</protein>
<dbReference type="OrthoDB" id="10055367at2759"/>
<sequence>EHLVPYFGQSPHSFLPLPTIKDAYKRFEILITFRPDAADVLYNGQRKNSGADFISFGLVGGRPEFRFDAGSGMATI</sequence>
<name>A0A851FR58_PITSO</name>
<keyword evidence="3" id="KW-1185">Reference proteome</keyword>
<gene>
    <name evidence="2" type="primary">Hspg2_0</name>
    <name evidence="2" type="ORF">PITSOR_R06705</name>
</gene>
<comment type="caution">
    <text evidence="2">The sequence shown here is derived from an EMBL/GenBank/DDBJ whole genome shotgun (WGS) entry which is preliminary data.</text>
</comment>
<feature type="domain" description="Laminin G" evidence="1">
    <location>
        <begin position="40"/>
        <end position="75"/>
    </location>
</feature>
<dbReference type="SUPFAM" id="SSF49899">
    <property type="entry name" value="Concanavalin A-like lectins/glucanases"/>
    <property type="match status" value="1"/>
</dbReference>
<dbReference type="Pfam" id="PF00054">
    <property type="entry name" value="Laminin_G_1"/>
    <property type="match status" value="1"/>
</dbReference>
<proteinExistence type="predicted"/>
<evidence type="ECO:0000259" key="1">
    <source>
        <dbReference type="Pfam" id="PF00054"/>
    </source>
</evidence>
<feature type="non-terminal residue" evidence="2">
    <location>
        <position position="76"/>
    </location>
</feature>
<evidence type="ECO:0000313" key="3">
    <source>
        <dbReference type="Proteomes" id="UP000633448"/>
    </source>
</evidence>
<dbReference type="InterPro" id="IPR013320">
    <property type="entry name" value="ConA-like_dom_sf"/>
</dbReference>
<feature type="non-terminal residue" evidence="2">
    <location>
        <position position="1"/>
    </location>
</feature>
<evidence type="ECO:0000313" key="2">
    <source>
        <dbReference type="EMBL" id="NWI94623.1"/>
    </source>
</evidence>
<organism evidence="2 3">
    <name type="scientific">Pitta sordida</name>
    <name type="common">Hooded pitta</name>
    <dbReference type="NCBI Taxonomy" id="9163"/>
    <lineage>
        <taxon>Eukaryota</taxon>
        <taxon>Metazoa</taxon>
        <taxon>Chordata</taxon>
        <taxon>Craniata</taxon>
        <taxon>Vertebrata</taxon>
        <taxon>Euteleostomi</taxon>
        <taxon>Archelosauria</taxon>
        <taxon>Archosauria</taxon>
        <taxon>Dinosauria</taxon>
        <taxon>Saurischia</taxon>
        <taxon>Theropoda</taxon>
        <taxon>Coelurosauria</taxon>
        <taxon>Aves</taxon>
        <taxon>Neognathae</taxon>
        <taxon>Neoaves</taxon>
        <taxon>Telluraves</taxon>
        <taxon>Australaves</taxon>
        <taxon>Passeriformes</taxon>
        <taxon>Pittidae</taxon>
        <taxon>Pitta</taxon>
    </lineage>
</organism>
<accession>A0A851FR58</accession>
<dbReference type="CDD" id="cd00110">
    <property type="entry name" value="LamG"/>
    <property type="match status" value="1"/>
</dbReference>
<reference evidence="2" key="1">
    <citation type="submission" date="2019-10" db="EMBL/GenBank/DDBJ databases">
        <title>Bird 10,000 Genomes (B10K) Project - Family phase.</title>
        <authorList>
            <person name="Zhang G."/>
        </authorList>
    </citation>
    <scope>NUCLEOTIDE SEQUENCE</scope>
    <source>
        <strain evidence="2">B10K-DU-002-53</strain>
        <tissue evidence="2">Muscle</tissue>
    </source>
</reference>
<dbReference type="Proteomes" id="UP000633448">
    <property type="component" value="Unassembled WGS sequence"/>
</dbReference>